<keyword evidence="1" id="KW-0472">Membrane</keyword>
<feature type="transmembrane region" description="Helical" evidence="1">
    <location>
        <begin position="167"/>
        <end position="190"/>
    </location>
</feature>
<organism evidence="2 3">
    <name type="scientific">Gymnopus androsaceus JB14</name>
    <dbReference type="NCBI Taxonomy" id="1447944"/>
    <lineage>
        <taxon>Eukaryota</taxon>
        <taxon>Fungi</taxon>
        <taxon>Dikarya</taxon>
        <taxon>Basidiomycota</taxon>
        <taxon>Agaricomycotina</taxon>
        <taxon>Agaricomycetes</taxon>
        <taxon>Agaricomycetidae</taxon>
        <taxon>Agaricales</taxon>
        <taxon>Marasmiineae</taxon>
        <taxon>Omphalotaceae</taxon>
        <taxon>Gymnopus</taxon>
    </lineage>
</organism>
<protein>
    <submittedName>
        <fullName evidence="2">Uncharacterized protein</fullName>
    </submittedName>
</protein>
<sequence length="331" mass="36296">MSVPTSYALPRIAIVMVECILYGAYVVLFGLAVWILPRQFHIPSVKTFIFPVIIALFALATVNIAYDLVGEAYAIMYTIPVVEQPWMIAGQSVDSITFVFADILGDSVMLYRVYAVWGSQKRVLLPMLFLIGAVKVLGVLSAIIQIHLLFPEPQTGLFGDISISISWIFMIVNATSNMLMTLMIAGRVWWLSRSLQKGLPSGVHLSHDWYHRTLAVVTESGMIYPVYLTLQTILLSDPVGINIPNYVCIGTIIVGLAPTLIAVRVGLGSTVDNQSLPSATLQSELIFATHPRSPSTHVLDIAPAGDEDISARSSIRDAEKGLREVELQRAL</sequence>
<dbReference type="AlphaFoldDB" id="A0A6A4IU89"/>
<dbReference type="EMBL" id="ML769383">
    <property type="protein sequence ID" value="KAE9411154.1"/>
    <property type="molecule type" value="Genomic_DNA"/>
</dbReference>
<keyword evidence="1" id="KW-1133">Transmembrane helix</keyword>
<feature type="transmembrane region" description="Helical" evidence="1">
    <location>
        <begin position="86"/>
        <end position="111"/>
    </location>
</feature>
<dbReference type="Proteomes" id="UP000799118">
    <property type="component" value="Unassembled WGS sequence"/>
</dbReference>
<dbReference type="OrthoDB" id="3226582at2759"/>
<evidence type="ECO:0000313" key="3">
    <source>
        <dbReference type="Proteomes" id="UP000799118"/>
    </source>
</evidence>
<feature type="transmembrane region" description="Helical" evidence="1">
    <location>
        <begin position="123"/>
        <end position="147"/>
    </location>
</feature>
<name>A0A6A4IU89_9AGAR</name>
<accession>A0A6A4IU89</accession>
<feature type="transmembrane region" description="Helical" evidence="1">
    <location>
        <begin position="48"/>
        <end position="66"/>
    </location>
</feature>
<feature type="transmembrane region" description="Helical" evidence="1">
    <location>
        <begin position="12"/>
        <end position="36"/>
    </location>
</feature>
<evidence type="ECO:0000313" key="2">
    <source>
        <dbReference type="EMBL" id="KAE9411154.1"/>
    </source>
</evidence>
<keyword evidence="3" id="KW-1185">Reference proteome</keyword>
<reference evidence="2" key="1">
    <citation type="journal article" date="2019" name="Environ. Microbiol.">
        <title>Fungal ecological strategies reflected in gene transcription - a case study of two litter decomposers.</title>
        <authorList>
            <person name="Barbi F."/>
            <person name="Kohler A."/>
            <person name="Barry K."/>
            <person name="Baskaran P."/>
            <person name="Daum C."/>
            <person name="Fauchery L."/>
            <person name="Ihrmark K."/>
            <person name="Kuo A."/>
            <person name="LaButti K."/>
            <person name="Lipzen A."/>
            <person name="Morin E."/>
            <person name="Grigoriev I.V."/>
            <person name="Henrissat B."/>
            <person name="Lindahl B."/>
            <person name="Martin F."/>
        </authorList>
    </citation>
    <scope>NUCLEOTIDE SEQUENCE</scope>
    <source>
        <strain evidence="2">JB14</strain>
    </source>
</reference>
<keyword evidence="1" id="KW-0812">Transmembrane</keyword>
<proteinExistence type="predicted"/>
<evidence type="ECO:0000256" key="1">
    <source>
        <dbReference type="SAM" id="Phobius"/>
    </source>
</evidence>
<gene>
    <name evidence="2" type="ORF">BT96DRAFT_327</name>
</gene>